<reference evidence="2" key="1">
    <citation type="journal article" date="2023" name="G3 (Bethesda)">
        <title>Genome assembly and association tests identify interacting loci associated with vigor, precocity, and sex in interspecific pistachio rootstocks.</title>
        <authorList>
            <person name="Palmer W."/>
            <person name="Jacygrad E."/>
            <person name="Sagayaradj S."/>
            <person name="Cavanaugh K."/>
            <person name="Han R."/>
            <person name="Bertier L."/>
            <person name="Beede B."/>
            <person name="Kafkas S."/>
            <person name="Golino D."/>
            <person name="Preece J."/>
            <person name="Michelmore R."/>
        </authorList>
    </citation>
    <scope>NUCLEOTIDE SEQUENCE [LARGE SCALE GENOMIC DNA]</scope>
</reference>
<keyword evidence="2" id="KW-1185">Reference proteome</keyword>
<name>A0ACC0XD99_9ROSI</name>
<organism evidence="1 2">
    <name type="scientific">Pistacia integerrima</name>
    <dbReference type="NCBI Taxonomy" id="434235"/>
    <lineage>
        <taxon>Eukaryota</taxon>
        <taxon>Viridiplantae</taxon>
        <taxon>Streptophyta</taxon>
        <taxon>Embryophyta</taxon>
        <taxon>Tracheophyta</taxon>
        <taxon>Spermatophyta</taxon>
        <taxon>Magnoliopsida</taxon>
        <taxon>eudicotyledons</taxon>
        <taxon>Gunneridae</taxon>
        <taxon>Pentapetalae</taxon>
        <taxon>rosids</taxon>
        <taxon>malvids</taxon>
        <taxon>Sapindales</taxon>
        <taxon>Anacardiaceae</taxon>
        <taxon>Pistacia</taxon>
    </lineage>
</organism>
<comment type="caution">
    <text evidence="1">The sequence shown here is derived from an EMBL/GenBank/DDBJ whole genome shotgun (WGS) entry which is preliminary data.</text>
</comment>
<proteinExistence type="predicted"/>
<evidence type="ECO:0000313" key="2">
    <source>
        <dbReference type="Proteomes" id="UP001163603"/>
    </source>
</evidence>
<dbReference type="Proteomes" id="UP001163603">
    <property type="component" value="Chromosome 13"/>
</dbReference>
<dbReference type="EMBL" id="CM047748">
    <property type="protein sequence ID" value="KAJ0015264.1"/>
    <property type="molecule type" value="Genomic_DNA"/>
</dbReference>
<sequence>MSGGGSEEETLEYTPTWVVAGVCTVIVAISLGVERLLHFLGNYLKKKHQKPLYEALQKVKEELMLLGFISLLLTVFQGAISKFCIPEDVANSMLPCKRHEAASTDGEHSNATTKTSHFQKSFTSVAGTARHLLAEESSAGYCSKKRQSKENKMVSQVKFKGGQGVGNFVKRSLAFLGKWLWRYPLENKVPLLSTEALHHLHIFIFVLAIVHVTFCLLTVIFGGARIRQWKHWEDSIAKQKLNSEEVLKKKVTHVGQHTFIREHFLGIGKDSVILGWMHCFFKQFHASVTKSDYVTLRLGFIMTHCRGNPKFNFHKYMIRALEDDFKRVVGIRQLVSLDICGHILAFEC</sequence>
<gene>
    <name evidence="1" type="ORF">Pint_20816</name>
</gene>
<protein>
    <submittedName>
        <fullName evidence="1">Uncharacterized protein</fullName>
    </submittedName>
</protein>
<accession>A0ACC0XD99</accession>
<evidence type="ECO:0000313" key="1">
    <source>
        <dbReference type="EMBL" id="KAJ0015264.1"/>
    </source>
</evidence>